<dbReference type="InterPro" id="IPR036188">
    <property type="entry name" value="FAD/NAD-bd_sf"/>
</dbReference>
<evidence type="ECO:0000256" key="8">
    <source>
        <dbReference type="PIRSR" id="PIRSR000137-2"/>
    </source>
</evidence>
<evidence type="ECO:0000256" key="3">
    <source>
        <dbReference type="ARBA" id="ARBA00022630"/>
    </source>
</evidence>
<feature type="domain" description="Glucose-methanol-choline oxidoreductase N-terminal" evidence="10">
    <location>
        <begin position="93"/>
        <end position="116"/>
    </location>
</feature>
<feature type="binding site" evidence="8">
    <location>
        <position position="99"/>
    </location>
    <ligand>
        <name>FAD</name>
        <dbReference type="ChEBI" id="CHEBI:57692"/>
    </ligand>
</feature>
<name>A0A164U0K7_9AGAM</name>
<evidence type="ECO:0000256" key="5">
    <source>
        <dbReference type="ARBA" id="ARBA00022827"/>
    </source>
</evidence>
<dbReference type="EMBL" id="KV419409">
    <property type="protein sequence ID" value="KZS92810.1"/>
    <property type="molecule type" value="Genomic_DNA"/>
</dbReference>
<accession>A0A164U0K7</accession>
<feature type="active site" description="Proton donor" evidence="7">
    <location>
        <position position="548"/>
    </location>
</feature>
<evidence type="ECO:0000259" key="11">
    <source>
        <dbReference type="PROSITE" id="PS00624"/>
    </source>
</evidence>
<dbReference type="Pfam" id="PF05199">
    <property type="entry name" value="GMC_oxred_C"/>
    <property type="match status" value="1"/>
</dbReference>
<dbReference type="Gene3D" id="3.50.50.60">
    <property type="entry name" value="FAD/NAD(P)-binding domain"/>
    <property type="match status" value="2"/>
</dbReference>
<reference evidence="12 13" key="1">
    <citation type="journal article" date="2016" name="Mol. Biol. Evol.">
        <title>Comparative Genomics of Early-Diverging Mushroom-Forming Fungi Provides Insights into the Origins of Lignocellulose Decay Capabilities.</title>
        <authorList>
            <person name="Nagy L.G."/>
            <person name="Riley R."/>
            <person name="Tritt A."/>
            <person name="Adam C."/>
            <person name="Daum C."/>
            <person name="Floudas D."/>
            <person name="Sun H."/>
            <person name="Yadav J.S."/>
            <person name="Pangilinan J."/>
            <person name="Larsson K.H."/>
            <person name="Matsuura K."/>
            <person name="Barry K."/>
            <person name="Labutti K."/>
            <person name="Kuo R."/>
            <person name="Ohm R.A."/>
            <person name="Bhattacharya S.S."/>
            <person name="Shirouzu T."/>
            <person name="Yoshinaga Y."/>
            <person name="Martin F.M."/>
            <person name="Grigoriev I.V."/>
            <person name="Hibbett D.S."/>
        </authorList>
    </citation>
    <scope>NUCLEOTIDE SEQUENCE [LARGE SCALE GENOMIC DNA]</scope>
    <source>
        <strain evidence="12 13">HHB9708</strain>
    </source>
</reference>
<keyword evidence="6" id="KW-0560">Oxidoreductase</keyword>
<dbReference type="Gene3D" id="3.30.560.10">
    <property type="entry name" value="Glucose Oxidase, domain 3"/>
    <property type="match status" value="1"/>
</dbReference>
<feature type="binding site" evidence="8">
    <location>
        <begin position="615"/>
        <end position="616"/>
    </location>
    <ligand>
        <name>FAD</name>
        <dbReference type="ChEBI" id="CHEBI:57692"/>
    </ligand>
</feature>
<keyword evidence="13" id="KW-1185">Reference proteome</keyword>
<proteinExistence type="inferred from homology"/>
<evidence type="ECO:0000256" key="4">
    <source>
        <dbReference type="ARBA" id="ARBA00022729"/>
    </source>
</evidence>
<feature type="binding site" evidence="8">
    <location>
        <position position="249"/>
    </location>
    <ligand>
        <name>FAD</name>
        <dbReference type="ChEBI" id="CHEBI:57692"/>
    </ligand>
</feature>
<keyword evidence="4" id="KW-0732">Signal</keyword>
<evidence type="ECO:0000256" key="7">
    <source>
        <dbReference type="PIRSR" id="PIRSR000137-1"/>
    </source>
</evidence>
<gene>
    <name evidence="12" type="ORF">SISNIDRAFT_509963</name>
</gene>
<dbReference type="PIRSF" id="PIRSF000137">
    <property type="entry name" value="Alcohol_oxidase"/>
    <property type="match status" value="1"/>
</dbReference>
<organism evidence="12 13">
    <name type="scientific">Sistotremastrum niveocremeum HHB9708</name>
    <dbReference type="NCBI Taxonomy" id="1314777"/>
    <lineage>
        <taxon>Eukaryota</taxon>
        <taxon>Fungi</taxon>
        <taxon>Dikarya</taxon>
        <taxon>Basidiomycota</taxon>
        <taxon>Agaricomycotina</taxon>
        <taxon>Agaricomycetes</taxon>
        <taxon>Sistotremastrales</taxon>
        <taxon>Sistotremastraceae</taxon>
        <taxon>Sertulicium</taxon>
        <taxon>Sertulicium niveocremeum</taxon>
    </lineage>
</organism>
<evidence type="ECO:0000313" key="12">
    <source>
        <dbReference type="EMBL" id="KZS92810.1"/>
    </source>
</evidence>
<comment type="similarity">
    <text evidence="2 9">Belongs to the GMC oxidoreductase family.</text>
</comment>
<evidence type="ECO:0000259" key="10">
    <source>
        <dbReference type="PROSITE" id="PS00623"/>
    </source>
</evidence>
<dbReference type="SUPFAM" id="SSF51905">
    <property type="entry name" value="FAD/NAD(P)-binding domain"/>
    <property type="match status" value="1"/>
</dbReference>
<dbReference type="PANTHER" id="PTHR11552:SF201">
    <property type="entry name" value="GLUCOSE-METHANOL-CHOLINE OXIDOREDUCTASE N-TERMINAL DOMAIN-CONTAINING PROTEIN"/>
    <property type="match status" value="1"/>
</dbReference>
<dbReference type="AlphaFoldDB" id="A0A164U0K7"/>
<dbReference type="SUPFAM" id="SSF54373">
    <property type="entry name" value="FAD-linked reductases, C-terminal domain"/>
    <property type="match status" value="1"/>
</dbReference>
<evidence type="ECO:0000256" key="6">
    <source>
        <dbReference type="ARBA" id="ARBA00023002"/>
    </source>
</evidence>
<protein>
    <submittedName>
        <fullName evidence="12">Alcohol oxidase</fullName>
    </submittedName>
</protein>
<dbReference type="PANTHER" id="PTHR11552">
    <property type="entry name" value="GLUCOSE-METHANOL-CHOLINE GMC OXIDOREDUCTASE"/>
    <property type="match status" value="1"/>
</dbReference>
<dbReference type="STRING" id="1314777.A0A164U0K7"/>
<comment type="cofactor">
    <cofactor evidence="1 8">
        <name>FAD</name>
        <dbReference type="ChEBI" id="CHEBI:57692"/>
    </cofactor>
</comment>
<keyword evidence="5 8" id="KW-0274">FAD</keyword>
<dbReference type="InterPro" id="IPR007867">
    <property type="entry name" value="GMC_OxRtase_C"/>
</dbReference>
<sequence length="638" mass="69027">MPHHSNPESFTRRTYDYIVIGGGSTGLVVAARLAEDPSVQVGIIEAGPYHKDDPRVTIPGYFGKTLGDPSFDWMFESTPQTHLDNRILPLARGRTLGGTSTINSMTWARASKADYAALVELGNKGWSWEDWLPYFLRSESMPEAYVKGSREEKEDLAAYDANEGVHSSEGRVKLGYVPWFGDTHRPFFRALEGLGVPSNPSSGSGANTGNFTLVTSIDPKSATRSNATSAYYEPSSQSSNLHLITGAHVTRILLDGPERSEGNVGGKGEARAVGVEFEFGDAQDGGEEGSYMSPVILEQSGIGSPSLLKSLGITPLVDLPGVGENLQDHPLVPMSYELKDSKTITGDLLRDPAFAAKELEYYQKTRKGQYASIHSAFSLLPLQHLMTPPQISAVARSIDPVRLSAGNGGRGGKGKRYEIQRRWIEDPTHANIELMHVPEYCAFGAGPPKKEGRYVSILVVLMHALSKGSVHASSKKSRARPVINPAFLSHPSDMTMLAHGVRFAHRVAGTSPLGDLISSPSHPTAEELASGGGGLEGYIKKLVESGHHPIGSCSMLPRRDGGVVDERLKVYGTSNIRFVPPFPSSARTDDFVWDCVVVGFVVDASILPIHFSAHPQATLYALGEKVRFFLYQFVVGGV</sequence>
<dbReference type="InterPro" id="IPR012132">
    <property type="entry name" value="GMC_OxRdtase"/>
</dbReference>
<feature type="domain" description="Glucose-methanol-choline oxidoreductase N-terminal" evidence="11">
    <location>
        <begin position="289"/>
        <end position="303"/>
    </location>
</feature>
<evidence type="ECO:0000256" key="9">
    <source>
        <dbReference type="RuleBase" id="RU003968"/>
    </source>
</evidence>
<dbReference type="InterPro" id="IPR000172">
    <property type="entry name" value="GMC_OxRdtase_N"/>
</dbReference>
<keyword evidence="3 9" id="KW-0285">Flavoprotein</keyword>
<dbReference type="Pfam" id="PF00732">
    <property type="entry name" value="GMC_oxred_N"/>
    <property type="match status" value="1"/>
</dbReference>
<dbReference type="PROSITE" id="PS00623">
    <property type="entry name" value="GMC_OXRED_1"/>
    <property type="match status" value="1"/>
</dbReference>
<feature type="active site" description="Proton acceptor" evidence="7">
    <location>
        <position position="614"/>
    </location>
</feature>
<evidence type="ECO:0000256" key="1">
    <source>
        <dbReference type="ARBA" id="ARBA00001974"/>
    </source>
</evidence>
<evidence type="ECO:0000256" key="2">
    <source>
        <dbReference type="ARBA" id="ARBA00010790"/>
    </source>
</evidence>
<dbReference type="GO" id="GO:0050660">
    <property type="term" value="F:flavin adenine dinucleotide binding"/>
    <property type="evidence" value="ECO:0007669"/>
    <property type="project" value="InterPro"/>
</dbReference>
<dbReference type="OrthoDB" id="269227at2759"/>
<evidence type="ECO:0000313" key="13">
    <source>
        <dbReference type="Proteomes" id="UP000076722"/>
    </source>
</evidence>
<dbReference type="Proteomes" id="UP000076722">
    <property type="component" value="Unassembled WGS sequence"/>
</dbReference>
<dbReference type="GO" id="GO:0016614">
    <property type="term" value="F:oxidoreductase activity, acting on CH-OH group of donors"/>
    <property type="evidence" value="ECO:0007669"/>
    <property type="project" value="InterPro"/>
</dbReference>
<dbReference type="PROSITE" id="PS00624">
    <property type="entry name" value="GMC_OXRED_2"/>
    <property type="match status" value="1"/>
</dbReference>